<keyword evidence="2" id="KW-0812">Transmembrane</keyword>
<feature type="compositionally biased region" description="Polar residues" evidence="1">
    <location>
        <begin position="102"/>
        <end position="115"/>
    </location>
</feature>
<sequence>MWEQIVGNMPSGTTFFCAFLSAFIPYIVYFVNQRLHQYGDPPWVEANAPSKDQSVNAGGQRPNQKSGGGKQSSNPEPTADGGTDKPKESGQNERLAEESDSKQSASGGSGENTDASGEYGKRGESTSTLPSDGENAHQARSDPSGGEESSVASATPSNLGESSSSGSGAN</sequence>
<keyword evidence="4" id="KW-1185">Reference proteome</keyword>
<dbReference type="OrthoDB" id="2666359at2"/>
<evidence type="ECO:0000256" key="2">
    <source>
        <dbReference type="SAM" id="Phobius"/>
    </source>
</evidence>
<proteinExistence type="predicted"/>
<evidence type="ECO:0000313" key="3">
    <source>
        <dbReference type="EMBL" id="TYP72427.1"/>
    </source>
</evidence>
<accession>A0A5S5BZE8</accession>
<feature type="compositionally biased region" description="Polar residues" evidence="1">
    <location>
        <begin position="50"/>
        <end position="76"/>
    </location>
</feature>
<evidence type="ECO:0000256" key="1">
    <source>
        <dbReference type="SAM" id="MobiDB-lite"/>
    </source>
</evidence>
<keyword evidence="2" id="KW-0472">Membrane</keyword>
<dbReference type="EMBL" id="VNHS01000008">
    <property type="protein sequence ID" value="TYP72427.1"/>
    <property type="molecule type" value="Genomic_DNA"/>
</dbReference>
<evidence type="ECO:0000313" key="4">
    <source>
        <dbReference type="Proteomes" id="UP000323257"/>
    </source>
</evidence>
<protein>
    <submittedName>
        <fullName evidence="3">Uncharacterized protein</fullName>
    </submittedName>
</protein>
<name>A0A5S5BZE8_9BACL</name>
<dbReference type="RefSeq" id="WP_148931058.1">
    <property type="nucleotide sequence ID" value="NZ_VNHS01000008.1"/>
</dbReference>
<gene>
    <name evidence="3" type="ORF">BCM02_10881</name>
</gene>
<feature type="compositionally biased region" description="Basic and acidic residues" evidence="1">
    <location>
        <begin position="82"/>
        <end position="101"/>
    </location>
</feature>
<feature type="transmembrane region" description="Helical" evidence="2">
    <location>
        <begin position="12"/>
        <end position="31"/>
    </location>
</feature>
<feature type="region of interest" description="Disordered" evidence="1">
    <location>
        <begin position="45"/>
        <end position="170"/>
    </location>
</feature>
<keyword evidence="2" id="KW-1133">Transmembrane helix</keyword>
<organism evidence="3 4">
    <name type="scientific">Paenibacillus methanolicus</name>
    <dbReference type="NCBI Taxonomy" id="582686"/>
    <lineage>
        <taxon>Bacteria</taxon>
        <taxon>Bacillati</taxon>
        <taxon>Bacillota</taxon>
        <taxon>Bacilli</taxon>
        <taxon>Bacillales</taxon>
        <taxon>Paenibacillaceae</taxon>
        <taxon>Paenibacillus</taxon>
    </lineage>
</organism>
<comment type="caution">
    <text evidence="3">The sequence shown here is derived from an EMBL/GenBank/DDBJ whole genome shotgun (WGS) entry which is preliminary data.</text>
</comment>
<reference evidence="3 4" key="1">
    <citation type="submission" date="2019-07" db="EMBL/GenBank/DDBJ databases">
        <title>Genomic Encyclopedia of Type Strains, Phase III (KMG-III): the genomes of soil and plant-associated and newly described type strains.</title>
        <authorList>
            <person name="Whitman W."/>
        </authorList>
    </citation>
    <scope>NUCLEOTIDE SEQUENCE [LARGE SCALE GENOMIC DNA]</scope>
    <source>
        <strain evidence="3 4">BL24</strain>
    </source>
</reference>
<feature type="compositionally biased region" description="Polar residues" evidence="1">
    <location>
        <begin position="150"/>
        <end position="161"/>
    </location>
</feature>
<dbReference type="AlphaFoldDB" id="A0A5S5BZE8"/>
<dbReference type="Proteomes" id="UP000323257">
    <property type="component" value="Unassembled WGS sequence"/>
</dbReference>